<dbReference type="RefSeq" id="WP_013259040.1">
    <property type="nucleotide sequence ID" value="NC_014365.1"/>
</dbReference>
<dbReference type="SUPFAM" id="SSF55073">
    <property type="entry name" value="Nucleotide cyclase"/>
    <property type="match status" value="1"/>
</dbReference>
<dbReference type="EC" id="2.7.7.65" evidence="1"/>
<keyword evidence="4" id="KW-0732">Signal</keyword>
<feature type="transmembrane region" description="Helical" evidence="3">
    <location>
        <begin position="287"/>
        <end position="304"/>
    </location>
</feature>
<dbReference type="Pfam" id="PF00990">
    <property type="entry name" value="GGDEF"/>
    <property type="match status" value="1"/>
</dbReference>
<dbReference type="InterPro" id="IPR000160">
    <property type="entry name" value="GGDEF_dom"/>
</dbReference>
<dbReference type="GO" id="GO:1902201">
    <property type="term" value="P:negative regulation of bacterial-type flagellum-dependent cell motility"/>
    <property type="evidence" value="ECO:0007669"/>
    <property type="project" value="TreeGrafter"/>
</dbReference>
<reference evidence="6 7" key="1">
    <citation type="journal article" date="2010" name="Stand. Genomic Sci.">
        <title>Complete genome sequence of Desulfarculus baarsii type strain (2st14).</title>
        <authorList>
            <person name="Sun H."/>
            <person name="Spring S."/>
            <person name="Lapidus A."/>
            <person name="Davenport K."/>
            <person name="Del Rio T.G."/>
            <person name="Tice H."/>
            <person name="Nolan M."/>
            <person name="Copeland A."/>
            <person name="Cheng J.F."/>
            <person name="Lucas S."/>
            <person name="Tapia R."/>
            <person name="Goodwin L."/>
            <person name="Pitluck S."/>
            <person name="Ivanova N."/>
            <person name="Pagani I."/>
            <person name="Mavromatis K."/>
            <person name="Ovchinnikova G."/>
            <person name="Pati A."/>
            <person name="Chen A."/>
            <person name="Palaniappan K."/>
            <person name="Hauser L."/>
            <person name="Chang Y.J."/>
            <person name="Jeffries C.D."/>
            <person name="Detter J.C."/>
            <person name="Han C."/>
            <person name="Rohde M."/>
            <person name="Brambilla E."/>
            <person name="Goker M."/>
            <person name="Woyke T."/>
            <person name="Bristow J."/>
            <person name="Eisen J.A."/>
            <person name="Markowitz V."/>
            <person name="Hugenholtz P."/>
            <person name="Kyrpides N.C."/>
            <person name="Klenk H.P."/>
            <person name="Land M."/>
        </authorList>
    </citation>
    <scope>NUCLEOTIDE SEQUENCE [LARGE SCALE GENOMIC DNA]</scope>
    <source>
        <strain evidence="7">ATCC 33931 / DSM 2075 / LMG 7858 / VKM B-1802 / 2st14</strain>
    </source>
</reference>
<gene>
    <name evidence="6" type="ordered locus">Deba_2235</name>
</gene>
<evidence type="ECO:0000256" key="3">
    <source>
        <dbReference type="SAM" id="Phobius"/>
    </source>
</evidence>
<accession>E1QJ56</accession>
<evidence type="ECO:0000256" key="4">
    <source>
        <dbReference type="SAM" id="SignalP"/>
    </source>
</evidence>
<dbReference type="InterPro" id="IPR043128">
    <property type="entry name" value="Rev_trsase/Diguanyl_cyclase"/>
</dbReference>
<dbReference type="Pfam" id="PF07695">
    <property type="entry name" value="7TMR-DISM_7TM"/>
    <property type="match status" value="1"/>
</dbReference>
<dbReference type="SMART" id="SM00267">
    <property type="entry name" value="GGDEF"/>
    <property type="match status" value="1"/>
</dbReference>
<dbReference type="PANTHER" id="PTHR45138">
    <property type="entry name" value="REGULATORY COMPONENTS OF SENSORY TRANSDUCTION SYSTEM"/>
    <property type="match status" value="1"/>
</dbReference>
<feature type="transmembrane region" description="Helical" evidence="3">
    <location>
        <begin position="340"/>
        <end position="364"/>
    </location>
</feature>
<dbReference type="HOGENOM" id="CLU_000445_105_4_7"/>
<feature type="signal peptide" evidence="4">
    <location>
        <begin position="1"/>
        <end position="23"/>
    </location>
</feature>
<dbReference type="Gene3D" id="3.30.70.270">
    <property type="match status" value="1"/>
</dbReference>
<evidence type="ECO:0000256" key="2">
    <source>
        <dbReference type="ARBA" id="ARBA00034247"/>
    </source>
</evidence>
<feature type="transmembrane region" description="Helical" evidence="3">
    <location>
        <begin position="316"/>
        <end position="333"/>
    </location>
</feature>
<dbReference type="GO" id="GO:0043709">
    <property type="term" value="P:cell adhesion involved in single-species biofilm formation"/>
    <property type="evidence" value="ECO:0007669"/>
    <property type="project" value="TreeGrafter"/>
</dbReference>
<dbReference type="InterPro" id="IPR011623">
    <property type="entry name" value="7TMR_DISM_rcpt_extracell_dom1"/>
</dbReference>
<dbReference type="EMBL" id="CP002085">
    <property type="protein sequence ID" value="ADK85599.1"/>
    <property type="molecule type" value="Genomic_DNA"/>
</dbReference>
<evidence type="ECO:0000313" key="6">
    <source>
        <dbReference type="EMBL" id="ADK85599.1"/>
    </source>
</evidence>
<evidence type="ECO:0000313" key="7">
    <source>
        <dbReference type="Proteomes" id="UP000009047"/>
    </source>
</evidence>
<name>E1QJ56_DESB2</name>
<feature type="transmembrane region" description="Helical" evidence="3">
    <location>
        <begin position="192"/>
        <end position="213"/>
    </location>
</feature>
<keyword evidence="3" id="KW-0472">Membrane</keyword>
<dbReference type="FunFam" id="3.30.70.270:FF:000001">
    <property type="entry name" value="Diguanylate cyclase domain protein"/>
    <property type="match status" value="1"/>
</dbReference>
<dbReference type="eggNOG" id="COG3706">
    <property type="taxonomic scope" value="Bacteria"/>
</dbReference>
<keyword evidence="3" id="KW-1133">Transmembrane helix</keyword>
<dbReference type="PROSITE" id="PS50887">
    <property type="entry name" value="GGDEF"/>
    <property type="match status" value="1"/>
</dbReference>
<dbReference type="NCBIfam" id="TIGR00254">
    <property type="entry name" value="GGDEF"/>
    <property type="match status" value="1"/>
</dbReference>
<dbReference type="KEGG" id="dbr:Deba_2235"/>
<feature type="transmembrane region" description="Helical" evidence="3">
    <location>
        <begin position="370"/>
        <end position="390"/>
    </location>
</feature>
<dbReference type="OrthoDB" id="9812260at2"/>
<dbReference type="GO" id="GO:0005886">
    <property type="term" value="C:plasma membrane"/>
    <property type="evidence" value="ECO:0007669"/>
    <property type="project" value="TreeGrafter"/>
</dbReference>
<dbReference type="GO" id="GO:0052621">
    <property type="term" value="F:diguanylate cyclase activity"/>
    <property type="evidence" value="ECO:0007669"/>
    <property type="project" value="UniProtKB-EC"/>
</dbReference>
<comment type="catalytic activity">
    <reaction evidence="2">
        <text>2 GTP = 3',3'-c-di-GMP + 2 diphosphate</text>
        <dbReference type="Rhea" id="RHEA:24898"/>
        <dbReference type="ChEBI" id="CHEBI:33019"/>
        <dbReference type="ChEBI" id="CHEBI:37565"/>
        <dbReference type="ChEBI" id="CHEBI:58805"/>
        <dbReference type="EC" id="2.7.7.65"/>
    </reaction>
</comment>
<dbReference type="InterPro" id="IPR011622">
    <property type="entry name" value="7TMR_DISM_rcpt_extracell_dom2"/>
</dbReference>
<feature type="domain" description="GGDEF" evidence="5">
    <location>
        <begin position="444"/>
        <end position="578"/>
    </location>
</feature>
<evidence type="ECO:0000256" key="1">
    <source>
        <dbReference type="ARBA" id="ARBA00012528"/>
    </source>
</evidence>
<keyword evidence="7" id="KW-1185">Reference proteome</keyword>
<feature type="chain" id="PRO_5003150310" description="diguanylate cyclase" evidence="4">
    <location>
        <begin position="24"/>
        <end position="581"/>
    </location>
</feature>
<feature type="transmembrane region" description="Helical" evidence="3">
    <location>
        <begin position="220"/>
        <end position="243"/>
    </location>
</feature>
<dbReference type="InterPro" id="IPR029787">
    <property type="entry name" value="Nucleotide_cyclase"/>
</dbReference>
<dbReference type="Gene3D" id="2.60.40.2380">
    <property type="match status" value="1"/>
</dbReference>
<dbReference type="AlphaFoldDB" id="E1QJ56"/>
<keyword evidence="3" id="KW-0812">Transmembrane</keyword>
<organism evidence="6 7">
    <name type="scientific">Desulfarculus baarsii (strain ATCC 33931 / DSM 2075 / LMG 7858 / VKM B-1802 / 2st14)</name>
    <dbReference type="NCBI Taxonomy" id="644282"/>
    <lineage>
        <taxon>Bacteria</taxon>
        <taxon>Pseudomonadati</taxon>
        <taxon>Thermodesulfobacteriota</taxon>
        <taxon>Desulfarculia</taxon>
        <taxon>Desulfarculales</taxon>
        <taxon>Desulfarculaceae</taxon>
        <taxon>Desulfarculus</taxon>
    </lineage>
</organism>
<dbReference type="CDD" id="cd01949">
    <property type="entry name" value="GGDEF"/>
    <property type="match status" value="1"/>
</dbReference>
<dbReference type="PANTHER" id="PTHR45138:SF9">
    <property type="entry name" value="DIGUANYLATE CYCLASE DGCM-RELATED"/>
    <property type="match status" value="1"/>
</dbReference>
<evidence type="ECO:0000259" key="5">
    <source>
        <dbReference type="PROSITE" id="PS50887"/>
    </source>
</evidence>
<proteinExistence type="predicted"/>
<feature type="transmembrane region" description="Helical" evidence="3">
    <location>
        <begin position="255"/>
        <end position="275"/>
    </location>
</feature>
<dbReference type="Pfam" id="PF07696">
    <property type="entry name" value="7TMR-DISMED2"/>
    <property type="match status" value="1"/>
</dbReference>
<dbReference type="InterPro" id="IPR050469">
    <property type="entry name" value="Diguanylate_Cyclase"/>
</dbReference>
<protein>
    <recommendedName>
        <fullName evidence="1">diguanylate cyclase</fullName>
        <ecNumber evidence="1">2.7.7.65</ecNumber>
    </recommendedName>
</protein>
<dbReference type="STRING" id="644282.Deba_2235"/>
<dbReference type="Proteomes" id="UP000009047">
    <property type="component" value="Chromosome"/>
</dbReference>
<sequence>MPCKHWLTISLFLALAAHCPAVAAAEASAEFFGGQNVSAMVELLEDPGGRMGLAQALAPASQAAFRPIEGDRIEIGFSDSAWWGRLKIPPAAPGRAFDLLEFTKPALSHIDVYFPITQRPNAPPRWRKVAGGEFVPVDQRPIAFRCPIFAITPDTPPETRIYFRIKSLVSINTKLVCWRTADFLSATFYDNMAFGAIYGALLAMGLYNLILFLSLRDKVYLFYVAYDFSIICYLASVYGHIAFLPHAATIMGPSTYLILSAFGLIAGILFVRAFLSIRATSPAWDILTKLAVLIICLSLSPALWDDHNASNRVLNLVALIIGLLFLCLASDYLRRGYRPALYLVIAWGGFMLGVCLFSLGGVVIPRTPLTVYMLPLGAVLDAVLLSFALADRIRSLQSERADLAKSRSHFMELARRDGLTGLYNRRHAFEHLRRILAEHQEQARPLSLLMLDVDDFKAFNDTFGHPEGDKVLVGLAAAICQGVRARDTACRYGGEEFMVVLPDSSNADALKVAERIRDAFEQTRFNPGGFRPLSVTVSIGAASLAGAGDNLEALVGRADQALYAAKASGKNRTVSFDDLPQ</sequence>